<dbReference type="PRINTS" id="PR00453">
    <property type="entry name" value="VWFADOMAIN"/>
</dbReference>
<dbReference type="PANTHER" id="PTHR24020:SF20">
    <property type="entry name" value="PH DOMAIN-CONTAINING PROTEIN"/>
    <property type="match status" value="1"/>
</dbReference>
<dbReference type="SUPFAM" id="SSF53300">
    <property type="entry name" value="vWA-like"/>
    <property type="match status" value="1"/>
</dbReference>
<name>A0A914E7Z0_9BILA</name>
<dbReference type="SMART" id="SM00327">
    <property type="entry name" value="VWA"/>
    <property type="match status" value="1"/>
</dbReference>
<proteinExistence type="predicted"/>
<dbReference type="Pfam" id="PF00092">
    <property type="entry name" value="VWA"/>
    <property type="match status" value="1"/>
</dbReference>
<feature type="domain" description="VWFA" evidence="2">
    <location>
        <begin position="82"/>
        <end position="254"/>
    </location>
</feature>
<dbReference type="AlphaFoldDB" id="A0A914E7Z0"/>
<dbReference type="InterPro" id="IPR050525">
    <property type="entry name" value="ECM_Assembly_Org"/>
</dbReference>
<protein>
    <submittedName>
        <fullName evidence="4">VWFA domain-containing protein</fullName>
    </submittedName>
</protein>
<dbReference type="WBParaSite" id="ACRNAN_scaffold5958.g12772.t1">
    <property type="protein sequence ID" value="ACRNAN_scaffold5958.g12772.t1"/>
    <property type="gene ID" value="ACRNAN_scaffold5958.g12772"/>
</dbReference>
<evidence type="ECO:0000259" key="2">
    <source>
        <dbReference type="PROSITE" id="PS50234"/>
    </source>
</evidence>
<dbReference type="Proteomes" id="UP000887540">
    <property type="component" value="Unplaced"/>
</dbReference>
<accession>A0A914E7Z0</accession>
<dbReference type="PANTHER" id="PTHR24020">
    <property type="entry name" value="COLLAGEN ALPHA"/>
    <property type="match status" value="1"/>
</dbReference>
<dbReference type="PROSITE" id="PS50234">
    <property type="entry name" value="VWFA"/>
    <property type="match status" value="1"/>
</dbReference>
<evidence type="ECO:0000313" key="3">
    <source>
        <dbReference type="Proteomes" id="UP000887540"/>
    </source>
</evidence>
<evidence type="ECO:0000256" key="1">
    <source>
        <dbReference type="SAM" id="SignalP"/>
    </source>
</evidence>
<keyword evidence="1" id="KW-0732">Signal</keyword>
<feature type="signal peptide" evidence="1">
    <location>
        <begin position="1"/>
        <end position="21"/>
    </location>
</feature>
<evidence type="ECO:0000313" key="4">
    <source>
        <dbReference type="WBParaSite" id="ACRNAN_scaffold5958.g12772.t1"/>
    </source>
</evidence>
<dbReference type="CDD" id="cd01450">
    <property type="entry name" value="vWFA_subfamily_ECM"/>
    <property type="match status" value="1"/>
</dbReference>
<feature type="chain" id="PRO_5036718992" evidence="1">
    <location>
        <begin position="22"/>
        <end position="321"/>
    </location>
</feature>
<organism evidence="3 4">
    <name type="scientific">Acrobeloides nanus</name>
    <dbReference type="NCBI Taxonomy" id="290746"/>
    <lineage>
        <taxon>Eukaryota</taxon>
        <taxon>Metazoa</taxon>
        <taxon>Ecdysozoa</taxon>
        <taxon>Nematoda</taxon>
        <taxon>Chromadorea</taxon>
        <taxon>Rhabditida</taxon>
        <taxon>Tylenchina</taxon>
        <taxon>Cephalobomorpha</taxon>
        <taxon>Cephaloboidea</taxon>
        <taxon>Cephalobidae</taxon>
        <taxon>Acrobeloides</taxon>
    </lineage>
</organism>
<dbReference type="InterPro" id="IPR002035">
    <property type="entry name" value="VWF_A"/>
</dbReference>
<dbReference type="Gene3D" id="3.40.50.410">
    <property type="entry name" value="von Willebrand factor, type A domain"/>
    <property type="match status" value="1"/>
</dbReference>
<keyword evidence="3" id="KW-1185">Reference proteome</keyword>
<dbReference type="InterPro" id="IPR036465">
    <property type="entry name" value="vWFA_dom_sf"/>
</dbReference>
<sequence>MMKITLVAALVLSCLIAEILACSGSCEGDSSSSASSECGCRRRHHRHHKSRCCCSGSSEDTTTPAPAATTTTAFSCDKSSIDLVFVVDTSGSVGIDNFNKTLEALVSIVQNITIGPNDDQSHIGLVTFSSSAVKIFGLADHMDTASVQAAIAQTPYTYGGTNIESGMTLAIDQVFDQAGDRANSPDIMIVITDGQDSSNVTGAQQIAASKGITVFAVGVGFGVDYNQLIEVAGDPARAYNATTFDFLDEILADICDNLGGSSNSTSAPSATAHSSAARGLAQARSAVALQGACDYDAAKKQLTDLSVQEFCIARPYCNNNC</sequence>
<reference evidence="4" key="1">
    <citation type="submission" date="2022-11" db="UniProtKB">
        <authorList>
            <consortium name="WormBaseParasite"/>
        </authorList>
    </citation>
    <scope>IDENTIFICATION</scope>
</reference>